<protein>
    <submittedName>
        <fullName evidence="2">Uncharacterized protein</fullName>
    </submittedName>
</protein>
<dbReference type="AlphaFoldDB" id="A0A7X6DQZ5"/>
<dbReference type="EMBL" id="VTOW01000002">
    <property type="protein sequence ID" value="NKE71787.1"/>
    <property type="molecule type" value="Genomic_DNA"/>
</dbReference>
<keyword evidence="1" id="KW-0472">Membrane</keyword>
<reference evidence="2 3" key="1">
    <citation type="journal article" date="2020" name="Nature">
        <title>Bacterial chemolithoautotrophy via manganese oxidation.</title>
        <authorList>
            <person name="Yu H."/>
            <person name="Leadbetter J.R."/>
        </authorList>
    </citation>
    <scope>NUCLEOTIDE SEQUENCE [LARGE SCALE GENOMIC DNA]</scope>
    <source>
        <strain evidence="2 3">Mn-1</strain>
    </source>
</reference>
<name>A0A7X6DQZ5_9BACT</name>
<comment type="caution">
    <text evidence="2">The sequence shown here is derived from an EMBL/GenBank/DDBJ whole genome shotgun (WGS) entry which is preliminary data.</text>
</comment>
<keyword evidence="3" id="KW-1185">Reference proteome</keyword>
<keyword evidence="1" id="KW-1133">Transmembrane helix</keyword>
<organism evidence="2 3">
    <name type="scientific">Candidatus Manganitrophus noduliformans</name>
    <dbReference type="NCBI Taxonomy" id="2606439"/>
    <lineage>
        <taxon>Bacteria</taxon>
        <taxon>Pseudomonadati</taxon>
        <taxon>Nitrospirota</taxon>
        <taxon>Nitrospiria</taxon>
        <taxon>Candidatus Troglogloeales</taxon>
        <taxon>Candidatus Manganitrophaceae</taxon>
        <taxon>Candidatus Manganitrophus</taxon>
    </lineage>
</organism>
<dbReference type="RefSeq" id="WP_168060732.1">
    <property type="nucleotide sequence ID" value="NZ_VTOW01000002.1"/>
</dbReference>
<keyword evidence="1" id="KW-0812">Transmembrane</keyword>
<evidence type="ECO:0000313" key="3">
    <source>
        <dbReference type="Proteomes" id="UP000534783"/>
    </source>
</evidence>
<evidence type="ECO:0000256" key="1">
    <source>
        <dbReference type="SAM" id="Phobius"/>
    </source>
</evidence>
<feature type="transmembrane region" description="Helical" evidence="1">
    <location>
        <begin position="6"/>
        <end position="27"/>
    </location>
</feature>
<proteinExistence type="predicted"/>
<evidence type="ECO:0000313" key="2">
    <source>
        <dbReference type="EMBL" id="NKE71787.1"/>
    </source>
</evidence>
<gene>
    <name evidence="2" type="ORF">MNODULE_13650</name>
</gene>
<accession>A0A7X6DQZ5</accession>
<dbReference type="Proteomes" id="UP000534783">
    <property type="component" value="Unassembled WGS sequence"/>
</dbReference>
<sequence>MLNLYLVFGSFAFAYVIGCVLLVNNVAAVMQSANVLPPGIIVKMEMPDPVRTEFQHLEQGVPVRGATLRAPEWKKSETHRAR</sequence>